<dbReference type="SUPFAM" id="SSF51306">
    <property type="entry name" value="LexA/Signal peptidase"/>
    <property type="match status" value="1"/>
</dbReference>
<evidence type="ECO:0000259" key="7">
    <source>
        <dbReference type="Pfam" id="PF10502"/>
    </source>
</evidence>
<organism evidence="8 9">
    <name type="scientific">Alkaliphilus hydrothermalis</name>
    <dbReference type="NCBI Taxonomy" id="1482730"/>
    <lineage>
        <taxon>Bacteria</taxon>
        <taxon>Bacillati</taxon>
        <taxon>Bacillota</taxon>
        <taxon>Clostridia</taxon>
        <taxon>Peptostreptococcales</taxon>
        <taxon>Natronincolaceae</taxon>
        <taxon>Alkaliphilus</taxon>
    </lineage>
</organism>
<evidence type="ECO:0000256" key="5">
    <source>
        <dbReference type="ARBA" id="ARBA00022801"/>
    </source>
</evidence>
<proteinExistence type="inferred from homology"/>
<dbReference type="InterPro" id="IPR019757">
    <property type="entry name" value="Pept_S26A_signal_pept_1_Lys-AS"/>
</dbReference>
<dbReference type="CDD" id="cd06530">
    <property type="entry name" value="S26_SPase_I"/>
    <property type="match status" value="1"/>
</dbReference>
<gene>
    <name evidence="8" type="ORF">JOC73_000154</name>
</gene>
<evidence type="ECO:0000256" key="3">
    <source>
        <dbReference type="ARBA" id="ARBA00009370"/>
    </source>
</evidence>
<dbReference type="NCBIfam" id="TIGR02227">
    <property type="entry name" value="sigpep_I_bact"/>
    <property type="match status" value="1"/>
</dbReference>
<reference evidence="8 9" key="1">
    <citation type="submission" date="2021-01" db="EMBL/GenBank/DDBJ databases">
        <title>Genomic Encyclopedia of Type Strains, Phase IV (KMG-IV): sequencing the most valuable type-strain genomes for metagenomic binning, comparative biology and taxonomic classification.</title>
        <authorList>
            <person name="Goeker M."/>
        </authorList>
    </citation>
    <scope>NUCLEOTIDE SEQUENCE [LARGE SCALE GENOMIC DNA]</scope>
    <source>
        <strain evidence="8 9">DSM 25890</strain>
    </source>
</reference>
<dbReference type="EC" id="3.4.21.89" evidence="4 6"/>
<comment type="similarity">
    <text evidence="3 6">Belongs to the peptidase S26 family.</text>
</comment>
<dbReference type="PROSITE" id="PS00760">
    <property type="entry name" value="SPASE_I_2"/>
    <property type="match status" value="1"/>
</dbReference>
<comment type="caution">
    <text evidence="8">The sequence shown here is derived from an EMBL/GenBank/DDBJ whole genome shotgun (WGS) entry which is preliminary data.</text>
</comment>
<dbReference type="GO" id="GO:0009003">
    <property type="term" value="F:signal peptidase activity"/>
    <property type="evidence" value="ECO:0007669"/>
    <property type="project" value="UniProtKB-EC"/>
</dbReference>
<dbReference type="InterPro" id="IPR036286">
    <property type="entry name" value="LexA/Signal_pep-like_sf"/>
</dbReference>
<dbReference type="Gene3D" id="2.10.109.10">
    <property type="entry name" value="Umud Fragment, subunit A"/>
    <property type="match status" value="1"/>
</dbReference>
<dbReference type="RefSeq" id="WP_204399931.1">
    <property type="nucleotide sequence ID" value="NZ_JAFBEE010000001.1"/>
</dbReference>
<feature type="domain" description="Peptidase S26" evidence="7">
    <location>
        <begin position="2"/>
        <end position="172"/>
    </location>
</feature>
<dbReference type="PANTHER" id="PTHR43390:SF1">
    <property type="entry name" value="CHLOROPLAST PROCESSING PEPTIDASE"/>
    <property type="match status" value="1"/>
</dbReference>
<comment type="subcellular location">
    <subcellularLocation>
        <location evidence="2">Cell membrane</location>
        <topology evidence="2">Single-pass type II membrane protein</topology>
    </subcellularLocation>
    <subcellularLocation>
        <location evidence="6">Membrane</location>
        <topology evidence="6">Single-pass type II membrane protein</topology>
    </subcellularLocation>
</comment>
<keyword evidence="6" id="KW-0645">Protease</keyword>
<evidence type="ECO:0000313" key="9">
    <source>
        <dbReference type="Proteomes" id="UP001314796"/>
    </source>
</evidence>
<keyword evidence="9" id="KW-1185">Reference proteome</keyword>
<evidence type="ECO:0000256" key="4">
    <source>
        <dbReference type="ARBA" id="ARBA00013208"/>
    </source>
</evidence>
<dbReference type="InterPro" id="IPR019533">
    <property type="entry name" value="Peptidase_S26"/>
</dbReference>
<protein>
    <recommendedName>
        <fullName evidence="4 6">Signal peptidase I</fullName>
        <ecNumber evidence="4 6">3.4.21.89</ecNumber>
    </recommendedName>
</protein>
<comment type="catalytic activity">
    <reaction evidence="1 6">
        <text>Cleavage of hydrophobic, N-terminal signal or leader sequences from secreted and periplasmic proteins.</text>
        <dbReference type="EC" id="3.4.21.89"/>
    </reaction>
</comment>
<dbReference type="PROSITE" id="PS00761">
    <property type="entry name" value="SPASE_I_3"/>
    <property type="match status" value="1"/>
</dbReference>
<evidence type="ECO:0000256" key="2">
    <source>
        <dbReference type="ARBA" id="ARBA00004401"/>
    </source>
</evidence>
<dbReference type="InterPro" id="IPR019758">
    <property type="entry name" value="Pept_S26A_signal_pept_1_CS"/>
</dbReference>
<evidence type="ECO:0000313" key="8">
    <source>
        <dbReference type="EMBL" id="MBM7613646.1"/>
    </source>
</evidence>
<dbReference type="Proteomes" id="UP001314796">
    <property type="component" value="Unassembled WGS sequence"/>
</dbReference>
<dbReference type="PANTHER" id="PTHR43390">
    <property type="entry name" value="SIGNAL PEPTIDASE I"/>
    <property type="match status" value="1"/>
</dbReference>
<dbReference type="EMBL" id="JAFBEE010000001">
    <property type="protein sequence ID" value="MBM7613646.1"/>
    <property type="molecule type" value="Genomic_DNA"/>
</dbReference>
<sequence>MSIGLAIVAALLINIFILELYTVQQTSMMPTFSDGDQVMAWKLNLFLKQEPNYGDIVIVDSNVERMRTLKDEIKETALINRIIGNQNKRTWIKRIVGKPGDYLEMKENKIYRNGELVAEDYILEEMRVSFSPITVPDNHYFVMGDNRNNSKDSRMIGAIPSENIRGKVVLRFIPFGKRRLFYNE</sequence>
<keyword evidence="5 6" id="KW-0378">Hydrolase</keyword>
<name>A0ABS2NL52_9FIRM</name>
<evidence type="ECO:0000256" key="6">
    <source>
        <dbReference type="RuleBase" id="RU362042"/>
    </source>
</evidence>
<dbReference type="PRINTS" id="PR00727">
    <property type="entry name" value="LEADERPTASE"/>
</dbReference>
<dbReference type="Pfam" id="PF10502">
    <property type="entry name" value="Peptidase_S26"/>
    <property type="match status" value="1"/>
</dbReference>
<dbReference type="InterPro" id="IPR000223">
    <property type="entry name" value="Pept_S26A_signal_pept_1"/>
</dbReference>
<accession>A0ABS2NL52</accession>
<evidence type="ECO:0000256" key="1">
    <source>
        <dbReference type="ARBA" id="ARBA00000677"/>
    </source>
</evidence>